<accession>A1WTR9</accession>
<dbReference type="STRING" id="349124.Hhal_0287"/>
<evidence type="ECO:0000259" key="8">
    <source>
        <dbReference type="SMART" id="SM00900"/>
    </source>
</evidence>
<dbReference type="GO" id="GO:0009055">
    <property type="term" value="F:electron transfer activity"/>
    <property type="evidence" value="ECO:0007669"/>
    <property type="project" value="InterPro"/>
</dbReference>
<dbReference type="GO" id="GO:0022900">
    <property type="term" value="P:electron transport chain"/>
    <property type="evidence" value="ECO:0007669"/>
    <property type="project" value="UniProtKB-UniRule"/>
</dbReference>
<name>A1WTR9_HALHL</name>
<evidence type="ECO:0000256" key="3">
    <source>
        <dbReference type="ARBA" id="ARBA00022630"/>
    </source>
</evidence>
<keyword evidence="2 6" id="KW-0597">Phosphoprotein</keyword>
<keyword evidence="3 6" id="KW-0285">Flavoprotein</keyword>
<keyword evidence="4 6" id="KW-0288">FMN</keyword>
<dbReference type="GO" id="GO:0005886">
    <property type="term" value="C:plasma membrane"/>
    <property type="evidence" value="ECO:0007669"/>
    <property type="project" value="UniProtKB-SubCell"/>
</dbReference>
<dbReference type="EC" id="7.-.-.-" evidence="6"/>
<dbReference type="PIRSF" id="PIRSF006091">
    <property type="entry name" value="E_trnsport_RnfG"/>
    <property type="match status" value="1"/>
</dbReference>
<dbReference type="PANTHER" id="PTHR36118">
    <property type="entry name" value="ION-TRANSLOCATING OXIDOREDUCTASE COMPLEX SUBUNIT G"/>
    <property type="match status" value="1"/>
</dbReference>
<keyword evidence="6 7" id="KW-0812">Transmembrane</keyword>
<dbReference type="InterPro" id="IPR010209">
    <property type="entry name" value="Ion_transpt_RnfG/RsxG"/>
</dbReference>
<evidence type="ECO:0000256" key="7">
    <source>
        <dbReference type="SAM" id="Phobius"/>
    </source>
</evidence>
<keyword evidence="6 7" id="KW-1133">Transmembrane helix</keyword>
<dbReference type="NCBIfam" id="TIGR01947">
    <property type="entry name" value="rnfG"/>
    <property type="match status" value="1"/>
</dbReference>
<dbReference type="Proteomes" id="UP000000647">
    <property type="component" value="Chromosome"/>
</dbReference>
<comment type="subcellular location">
    <subcellularLocation>
        <location evidence="6">Cell inner membrane</location>
        <topology evidence="6">Single-pass membrane protein</topology>
    </subcellularLocation>
</comment>
<dbReference type="KEGG" id="hha:Hhal_0287"/>
<proteinExistence type="inferred from homology"/>
<evidence type="ECO:0000256" key="4">
    <source>
        <dbReference type="ARBA" id="ARBA00022643"/>
    </source>
</evidence>
<dbReference type="HAMAP" id="MF_00479">
    <property type="entry name" value="RsxG_RnfG"/>
    <property type="match status" value="1"/>
</dbReference>
<comment type="cofactor">
    <cofactor evidence="6">
        <name>FMN</name>
        <dbReference type="ChEBI" id="CHEBI:58210"/>
    </cofactor>
</comment>
<dbReference type="Pfam" id="PF04205">
    <property type="entry name" value="FMN_bind"/>
    <property type="match status" value="1"/>
</dbReference>
<dbReference type="InterPro" id="IPR007329">
    <property type="entry name" value="FMN-bd"/>
</dbReference>
<evidence type="ECO:0000256" key="5">
    <source>
        <dbReference type="ARBA" id="ARBA00022982"/>
    </source>
</evidence>
<dbReference type="EMBL" id="CP000544">
    <property type="protein sequence ID" value="ABM61081.1"/>
    <property type="molecule type" value="Genomic_DNA"/>
</dbReference>
<protein>
    <recommendedName>
        <fullName evidence="6">Ion-translocating oxidoreductase complex subunit G</fullName>
        <ecNumber evidence="6">7.-.-.-</ecNumber>
    </recommendedName>
    <alternativeName>
        <fullName evidence="6">Rnf electron transport complex subunit G</fullName>
    </alternativeName>
</protein>
<comment type="subunit">
    <text evidence="6">The complex is composed of six subunits: RnfA, RnfB, RnfC, RnfD, RnfE and RnfG.</text>
</comment>
<keyword evidence="5 6" id="KW-0249">Electron transport</keyword>
<dbReference type="OrthoDB" id="9784165at2"/>
<dbReference type="AlphaFoldDB" id="A1WTR9"/>
<gene>
    <name evidence="6" type="primary">rnfG</name>
    <name evidence="9" type="ordered locus">Hhal_0287</name>
</gene>
<evidence type="ECO:0000313" key="9">
    <source>
        <dbReference type="EMBL" id="ABM61081.1"/>
    </source>
</evidence>
<feature type="domain" description="FMN-binding" evidence="8">
    <location>
        <begin position="103"/>
        <end position="195"/>
    </location>
</feature>
<feature type="modified residue" description="FMN phosphoryl threonine" evidence="6">
    <location>
        <position position="178"/>
    </location>
</feature>
<feature type="transmembrane region" description="Helical" evidence="7">
    <location>
        <begin position="14"/>
        <end position="36"/>
    </location>
</feature>
<sequence length="222" mass="24160">MSTPERPTYQQRTAYHVTLLGMVALISSTALVIADLQTREQIEAQRERQLGERIAQVTPVRTAADAPLERTVSVRHDGREHTAWQYLEDGEVAAVALESQAQGYGGTIRVIVGIDRDGEVLAARVTEHQETPGLGDDIEAERSDWIDAFEGRSLGNTAEDDWAVEKDGGEFDQFTGATITPRAVVAAVHTALLAFNAHQGRLLDPRAGQRTAEDATEEADDG</sequence>
<keyword evidence="1 6" id="KW-0813">Transport</keyword>
<dbReference type="NCBIfam" id="NF002519">
    <property type="entry name" value="PRK01908.1"/>
    <property type="match status" value="1"/>
</dbReference>
<reference evidence="10" key="1">
    <citation type="submission" date="2006-12" db="EMBL/GenBank/DDBJ databases">
        <title>Complete sequence of Halorhodospira halophila SL1.</title>
        <authorList>
            <consortium name="US DOE Joint Genome Institute"/>
            <person name="Copeland A."/>
            <person name="Lucas S."/>
            <person name="Lapidus A."/>
            <person name="Barry K."/>
            <person name="Detter J.C."/>
            <person name="Glavina del Rio T."/>
            <person name="Hammon N."/>
            <person name="Israni S."/>
            <person name="Dalin E."/>
            <person name="Tice H."/>
            <person name="Pitluck S."/>
            <person name="Saunders E."/>
            <person name="Brettin T."/>
            <person name="Bruce D."/>
            <person name="Han C."/>
            <person name="Tapia R."/>
            <person name="Schmutz J."/>
            <person name="Larimer F."/>
            <person name="Land M."/>
            <person name="Hauser L."/>
            <person name="Kyrpides N."/>
            <person name="Mikhailova N."/>
            <person name="Hoff W."/>
            <person name="Richardson P."/>
        </authorList>
    </citation>
    <scope>NUCLEOTIDE SEQUENCE [LARGE SCALE GENOMIC DNA]</scope>
    <source>
        <strain evidence="10">DSM 244 / SL1</strain>
    </source>
</reference>
<keyword evidence="6" id="KW-0997">Cell inner membrane</keyword>
<evidence type="ECO:0000256" key="6">
    <source>
        <dbReference type="HAMAP-Rule" id="MF_00479"/>
    </source>
</evidence>
<organism evidence="9 10">
    <name type="scientific">Halorhodospira halophila (strain DSM 244 / SL1)</name>
    <name type="common">Ectothiorhodospira halophila (strain DSM 244 / SL1)</name>
    <dbReference type="NCBI Taxonomy" id="349124"/>
    <lineage>
        <taxon>Bacteria</taxon>
        <taxon>Pseudomonadati</taxon>
        <taxon>Pseudomonadota</taxon>
        <taxon>Gammaproteobacteria</taxon>
        <taxon>Chromatiales</taxon>
        <taxon>Ectothiorhodospiraceae</taxon>
        <taxon>Halorhodospira</taxon>
    </lineage>
</organism>
<comment type="function">
    <text evidence="6">Part of a membrane-bound complex that couples electron transfer with translocation of ions across the membrane.</text>
</comment>
<evidence type="ECO:0000256" key="2">
    <source>
        <dbReference type="ARBA" id="ARBA00022553"/>
    </source>
</evidence>
<keyword evidence="10" id="KW-1185">Reference proteome</keyword>
<keyword evidence="6" id="KW-1003">Cell membrane</keyword>
<evidence type="ECO:0000313" key="10">
    <source>
        <dbReference type="Proteomes" id="UP000000647"/>
    </source>
</evidence>
<dbReference type="GO" id="GO:0010181">
    <property type="term" value="F:FMN binding"/>
    <property type="evidence" value="ECO:0007669"/>
    <property type="project" value="InterPro"/>
</dbReference>
<comment type="similarity">
    <text evidence="6">Belongs to the RnfG family.</text>
</comment>
<dbReference type="SMART" id="SM00900">
    <property type="entry name" value="FMN_bind"/>
    <property type="match status" value="1"/>
</dbReference>
<keyword evidence="6 7" id="KW-0472">Membrane</keyword>
<dbReference type="PANTHER" id="PTHR36118:SF1">
    <property type="entry name" value="ION-TRANSLOCATING OXIDOREDUCTASE COMPLEX SUBUNIT G"/>
    <property type="match status" value="1"/>
</dbReference>
<evidence type="ECO:0000256" key="1">
    <source>
        <dbReference type="ARBA" id="ARBA00022448"/>
    </source>
</evidence>
<keyword evidence="6" id="KW-1278">Translocase</keyword>
<dbReference type="HOGENOM" id="CLU_077882_1_0_6"/>
<reference evidence="9 10" key="2">
    <citation type="journal article" date="2013" name="Stand. Genomic Sci.">
        <title>Complete genome sequence of Halorhodospira halophila SL1.</title>
        <authorList>
            <person name="Challacombe J.F."/>
            <person name="Majid S."/>
            <person name="Deole R."/>
            <person name="Brettin T.S."/>
            <person name="Bruce D."/>
            <person name="Delano S.F."/>
            <person name="Detter J.C."/>
            <person name="Gleasner C.D."/>
            <person name="Han C.S."/>
            <person name="Misra M."/>
            <person name="Reitenga K.G."/>
            <person name="Mikhailova N."/>
            <person name="Woyke T."/>
            <person name="Pitluck S."/>
            <person name="Nolan M."/>
            <person name="Land M.L."/>
            <person name="Saunders E."/>
            <person name="Tapia R."/>
            <person name="Lapidus A."/>
            <person name="Ivanova N."/>
            <person name="Hoff W.D."/>
        </authorList>
    </citation>
    <scope>NUCLEOTIDE SEQUENCE [LARGE SCALE GENOMIC DNA]</scope>
    <source>
        <strain evidence="10">DSM 244 / SL1</strain>
    </source>
</reference>
<dbReference type="eggNOG" id="COG4659">
    <property type="taxonomic scope" value="Bacteria"/>
</dbReference>
<dbReference type="RefSeq" id="WP_011813104.1">
    <property type="nucleotide sequence ID" value="NC_008789.1"/>
</dbReference>